<dbReference type="Gene3D" id="3.40.1650.10">
    <property type="entry name" value="RbsD-like domain"/>
    <property type="match status" value="1"/>
</dbReference>
<dbReference type="PANTHER" id="PTHR37831:SF1">
    <property type="entry name" value="D-RIBOSE PYRANASE"/>
    <property type="match status" value="1"/>
</dbReference>
<dbReference type="GO" id="GO:0062193">
    <property type="term" value="F:D-ribose pyranase activity"/>
    <property type="evidence" value="ECO:0007669"/>
    <property type="project" value="UniProtKB-EC"/>
</dbReference>
<dbReference type="Proteomes" id="UP000280861">
    <property type="component" value="Unassembled WGS sequence"/>
</dbReference>
<feature type="binding site" evidence="6">
    <location>
        <begin position="116"/>
        <end position="118"/>
    </location>
    <ligand>
        <name>substrate</name>
    </ligand>
</feature>
<dbReference type="UniPathway" id="UPA00916">
    <property type="reaction ID" value="UER00888"/>
</dbReference>
<gene>
    <name evidence="6 7" type="primary">rbsD</name>
    <name evidence="7" type="ORF">PSET11_00992</name>
</gene>
<accession>A0A3P5WLG9</accession>
<comment type="subcellular location">
    <subcellularLocation>
        <location evidence="6">Cytoplasm</location>
    </subcellularLocation>
</comment>
<reference evidence="7 8" key="1">
    <citation type="submission" date="2018-11" db="EMBL/GenBank/DDBJ databases">
        <authorList>
            <person name="Criscuolo A."/>
        </authorList>
    </citation>
    <scope>NUCLEOTIDE SEQUENCE [LARGE SCALE GENOMIC DNA]</scope>
    <source>
        <strain evidence="7">AT11b</strain>
    </source>
</reference>
<comment type="subunit">
    <text evidence="6">Homodecamer.</text>
</comment>
<keyword evidence="4 6" id="KW-0413">Isomerase</keyword>
<dbReference type="NCBIfam" id="NF008761">
    <property type="entry name" value="PRK11797.1"/>
    <property type="match status" value="1"/>
</dbReference>
<evidence type="ECO:0000256" key="6">
    <source>
        <dbReference type="HAMAP-Rule" id="MF_01661"/>
    </source>
</evidence>
<dbReference type="GO" id="GO:0048029">
    <property type="term" value="F:monosaccharide binding"/>
    <property type="evidence" value="ECO:0007669"/>
    <property type="project" value="InterPro"/>
</dbReference>
<evidence type="ECO:0000256" key="1">
    <source>
        <dbReference type="ARBA" id="ARBA00000223"/>
    </source>
</evidence>
<feature type="binding site" evidence="6">
    <location>
        <position position="94"/>
    </location>
    <ligand>
        <name>substrate</name>
    </ligand>
</feature>
<dbReference type="GO" id="GO:0005829">
    <property type="term" value="C:cytosol"/>
    <property type="evidence" value="ECO:0007669"/>
    <property type="project" value="TreeGrafter"/>
</dbReference>
<evidence type="ECO:0000313" key="8">
    <source>
        <dbReference type="Proteomes" id="UP000280861"/>
    </source>
</evidence>
<evidence type="ECO:0000313" key="7">
    <source>
        <dbReference type="EMBL" id="VDC22528.1"/>
    </source>
</evidence>
<dbReference type="InterPro" id="IPR023750">
    <property type="entry name" value="RbsD-like_sf"/>
</dbReference>
<protein>
    <recommendedName>
        <fullName evidence="2 6">D-ribose pyranase</fullName>
        <ecNumber evidence="2 6">5.4.99.62</ecNumber>
    </recommendedName>
</protein>
<proteinExistence type="inferred from homology"/>
<dbReference type="InterPro" id="IPR023064">
    <property type="entry name" value="D-ribose_pyranase"/>
</dbReference>
<comment type="function">
    <text evidence="6">Catalyzes the interconversion of beta-pyran and beta-furan forms of D-ribose.</text>
</comment>
<dbReference type="EC" id="5.4.99.62" evidence="2 6"/>
<comment type="similarity">
    <text evidence="6">Belongs to the RbsD / FucU family. RbsD subfamily.</text>
</comment>
<evidence type="ECO:0000256" key="3">
    <source>
        <dbReference type="ARBA" id="ARBA00022490"/>
    </source>
</evidence>
<dbReference type="RefSeq" id="WP_124090991.1">
    <property type="nucleotide sequence ID" value="NZ_CBCRYA010000028.1"/>
</dbReference>
<dbReference type="Pfam" id="PF05025">
    <property type="entry name" value="RbsD_FucU"/>
    <property type="match status" value="1"/>
</dbReference>
<dbReference type="GO" id="GO:0019303">
    <property type="term" value="P:D-ribose catabolic process"/>
    <property type="evidence" value="ECO:0007669"/>
    <property type="project" value="UniProtKB-UniRule"/>
</dbReference>
<organism evidence="7 8">
    <name type="scientific">Arthrobacter ulcerisalmonis</name>
    <dbReference type="NCBI Taxonomy" id="2483813"/>
    <lineage>
        <taxon>Bacteria</taxon>
        <taxon>Bacillati</taxon>
        <taxon>Actinomycetota</taxon>
        <taxon>Actinomycetes</taxon>
        <taxon>Micrococcales</taxon>
        <taxon>Micrococcaceae</taxon>
        <taxon>Arthrobacter</taxon>
    </lineage>
</organism>
<name>A0A3P5WLG9_9MICC</name>
<keyword evidence="3 6" id="KW-0963">Cytoplasm</keyword>
<keyword evidence="8" id="KW-1185">Reference proteome</keyword>
<comment type="catalytic activity">
    <reaction evidence="1 6">
        <text>beta-D-ribopyranose = beta-D-ribofuranose</text>
        <dbReference type="Rhea" id="RHEA:25432"/>
        <dbReference type="ChEBI" id="CHEBI:27476"/>
        <dbReference type="ChEBI" id="CHEBI:47002"/>
        <dbReference type="EC" id="5.4.99.62"/>
    </reaction>
</comment>
<sequence>MKRHGILNAELNAALSRLGHGDQVLLADCGMPAPHGVHVVDLALVLGIPRFEDVLAALVGDMVFEGATLAEETRGTDTESLVHGSLGELSYVSHEELKALSSSAKLFIRTGEATPYANVLLTCGVPF</sequence>
<dbReference type="SUPFAM" id="SSF102546">
    <property type="entry name" value="RbsD-like"/>
    <property type="match status" value="1"/>
</dbReference>
<dbReference type="EMBL" id="UXAU01000016">
    <property type="protein sequence ID" value="VDC22528.1"/>
    <property type="molecule type" value="Genomic_DNA"/>
</dbReference>
<feature type="active site" description="Proton donor" evidence="6">
    <location>
        <position position="20"/>
    </location>
</feature>
<evidence type="ECO:0000256" key="4">
    <source>
        <dbReference type="ARBA" id="ARBA00023235"/>
    </source>
</evidence>
<dbReference type="AlphaFoldDB" id="A0A3P5WLG9"/>
<dbReference type="InterPro" id="IPR007721">
    <property type="entry name" value="RbsD_FucU"/>
</dbReference>
<feature type="binding site" evidence="6">
    <location>
        <position position="28"/>
    </location>
    <ligand>
        <name>substrate</name>
    </ligand>
</feature>
<comment type="pathway">
    <text evidence="6">Carbohydrate metabolism; D-ribose degradation; D-ribose 5-phosphate from beta-D-ribopyranose: step 1/2.</text>
</comment>
<dbReference type="OrthoDB" id="9805009at2"/>
<dbReference type="PANTHER" id="PTHR37831">
    <property type="entry name" value="D-RIBOSE PYRANASE"/>
    <property type="match status" value="1"/>
</dbReference>
<evidence type="ECO:0000256" key="5">
    <source>
        <dbReference type="ARBA" id="ARBA00023277"/>
    </source>
</evidence>
<keyword evidence="5 6" id="KW-0119">Carbohydrate metabolism</keyword>
<dbReference type="GO" id="GO:0016872">
    <property type="term" value="F:intramolecular lyase activity"/>
    <property type="evidence" value="ECO:0007669"/>
    <property type="project" value="UniProtKB-UniRule"/>
</dbReference>
<evidence type="ECO:0000256" key="2">
    <source>
        <dbReference type="ARBA" id="ARBA00012862"/>
    </source>
</evidence>
<dbReference type="HAMAP" id="MF_01661">
    <property type="entry name" value="D_rib_pyranase"/>
    <property type="match status" value="1"/>
</dbReference>